<dbReference type="Proteomes" id="UP000245711">
    <property type="component" value="Chromosome"/>
</dbReference>
<dbReference type="RefSeq" id="WP_109334292.1">
    <property type="nucleotide sequence ID" value="NZ_CP021354.1"/>
</dbReference>
<feature type="transmembrane region" description="Helical" evidence="2">
    <location>
        <begin position="108"/>
        <end position="127"/>
    </location>
</feature>
<dbReference type="EMBL" id="CP021354">
    <property type="protein sequence ID" value="AWK74922.1"/>
    <property type="molecule type" value="Genomic_DNA"/>
</dbReference>
<proteinExistence type="predicted"/>
<dbReference type="Pfam" id="PF10011">
    <property type="entry name" value="DUF2254"/>
    <property type="match status" value="1"/>
</dbReference>
<feature type="transmembrane region" description="Helical" evidence="2">
    <location>
        <begin position="20"/>
        <end position="38"/>
    </location>
</feature>
<feature type="compositionally biased region" description="Basic and acidic residues" evidence="1">
    <location>
        <begin position="191"/>
        <end position="204"/>
    </location>
</feature>
<evidence type="ECO:0000313" key="3">
    <source>
        <dbReference type="EMBL" id="AWK74922.1"/>
    </source>
</evidence>
<keyword evidence="2" id="KW-0472">Membrane</keyword>
<feature type="transmembrane region" description="Helical" evidence="2">
    <location>
        <begin position="65"/>
        <end position="88"/>
    </location>
</feature>
<evidence type="ECO:0000313" key="4">
    <source>
        <dbReference type="Proteomes" id="UP000245711"/>
    </source>
</evidence>
<evidence type="ECO:0000256" key="1">
    <source>
        <dbReference type="SAM" id="MobiDB-lite"/>
    </source>
</evidence>
<organism evidence="3 4">
    <name type="scientific">Rhodococcus oxybenzonivorans</name>
    <dbReference type="NCBI Taxonomy" id="1990687"/>
    <lineage>
        <taxon>Bacteria</taxon>
        <taxon>Bacillati</taxon>
        <taxon>Actinomycetota</taxon>
        <taxon>Actinomycetes</taxon>
        <taxon>Mycobacteriales</taxon>
        <taxon>Nocardiaceae</taxon>
        <taxon>Rhodococcus</taxon>
    </lineage>
</organism>
<dbReference type="InterPro" id="IPR018723">
    <property type="entry name" value="DUF2254_membrane"/>
</dbReference>
<dbReference type="KEGG" id="roz:CBI38_28520"/>
<name>A0A2S2C228_9NOCA</name>
<evidence type="ECO:0000256" key="2">
    <source>
        <dbReference type="SAM" id="Phobius"/>
    </source>
</evidence>
<sequence>MGGSRRRLFADAVHTRLWPIPAAAVTAALIAGILLPELDAVIDDTLPPTAANLLFGGSADAGREVLGVIASSLITVTALTFSLTLVTLQLASSQYTPRLLRTFAADRFVQRTLALFLATFVYALTVLRTVRSDSGDDPAFVPRIAVTFAFVLTMLSVLALVLFLAHLVRQIRIETMLHHVHTDSVDVARRFLDPRRTGDGRDTRPPPPTPPHPLESAASGFLVSIDEQALLRAATEAGVVIWMDRAVGDFLVAGTPIGDCHPAGRGDPLDPQSMDALREQVTRSLGTGLERTATQDIGYGLRQLVDVAIRALSPGINDPTTAIHALSSCSSLLCELSGYQLGPVTLDDDAGITRVRLQRPTWPELLDLVCSQPRRYGAQDPVVLGRLLSLLRDVAWRTEDPHHTRAITDQLGRLERTASEQNFDAAERGELDTLAEHVRAALEQHWTHK</sequence>
<keyword evidence="2" id="KW-0812">Transmembrane</keyword>
<evidence type="ECO:0008006" key="5">
    <source>
        <dbReference type="Google" id="ProtNLM"/>
    </source>
</evidence>
<feature type="transmembrane region" description="Helical" evidence="2">
    <location>
        <begin position="147"/>
        <end position="168"/>
    </location>
</feature>
<reference evidence="3 4" key="1">
    <citation type="submission" date="2017-05" db="EMBL/GenBank/DDBJ databases">
        <title>Isolation of Rhodococcus sp. S2-17 biodegrading of BP-3.</title>
        <authorList>
            <person name="Lee Y."/>
            <person name="Kim K.H."/>
            <person name="Chun B.H."/>
            <person name="Jung H.S."/>
            <person name="Jeon C.O."/>
        </authorList>
    </citation>
    <scope>NUCLEOTIDE SEQUENCE [LARGE SCALE GENOMIC DNA]</scope>
    <source>
        <strain evidence="3 4">S2-17</strain>
    </source>
</reference>
<keyword evidence="4" id="KW-1185">Reference proteome</keyword>
<gene>
    <name evidence="3" type="ORF">CBI38_28520</name>
</gene>
<dbReference type="AlphaFoldDB" id="A0A2S2C228"/>
<keyword evidence="2" id="KW-1133">Transmembrane helix</keyword>
<accession>A0A2S2C228</accession>
<dbReference type="OrthoDB" id="2955631at2"/>
<protein>
    <recommendedName>
        <fullName evidence="5">DUF2254 domain-containing protein</fullName>
    </recommendedName>
</protein>
<feature type="region of interest" description="Disordered" evidence="1">
    <location>
        <begin position="191"/>
        <end position="217"/>
    </location>
</feature>